<dbReference type="PATRIC" id="fig|47853.6.peg.2007"/>
<dbReference type="OrthoDB" id="3422637at2"/>
<feature type="domain" description="HTH cro/C1-type" evidence="1">
    <location>
        <begin position="14"/>
        <end position="67"/>
    </location>
</feature>
<comment type="caution">
    <text evidence="2">The sequence shown here is derived from an EMBL/GenBank/DDBJ whole genome shotgun (WGS) entry which is preliminary data.</text>
</comment>
<gene>
    <name evidence="2" type="ORF">TK50_09425</name>
</gene>
<dbReference type="GO" id="GO:0003677">
    <property type="term" value="F:DNA binding"/>
    <property type="evidence" value="ECO:0007669"/>
    <property type="project" value="UniProtKB-KW"/>
</dbReference>
<dbReference type="Gene3D" id="1.10.260.40">
    <property type="entry name" value="lambda repressor-like DNA-binding domains"/>
    <property type="match status" value="1"/>
</dbReference>
<dbReference type="RefSeq" id="WP_043962391.1">
    <property type="nucleotide sequence ID" value="NZ_JBIAOP010000001.1"/>
</dbReference>
<evidence type="ECO:0000313" key="3">
    <source>
        <dbReference type="Proteomes" id="UP000032254"/>
    </source>
</evidence>
<dbReference type="SUPFAM" id="SSF47413">
    <property type="entry name" value="lambda repressor-like DNA-binding domains"/>
    <property type="match status" value="1"/>
</dbReference>
<evidence type="ECO:0000313" key="2">
    <source>
        <dbReference type="EMBL" id="KIR65589.1"/>
    </source>
</evidence>
<dbReference type="EMBL" id="JXSX01000001">
    <property type="protein sequence ID" value="KIR65589.1"/>
    <property type="molecule type" value="Genomic_DNA"/>
</dbReference>
<dbReference type="InterPro" id="IPR001387">
    <property type="entry name" value="Cro/C1-type_HTH"/>
</dbReference>
<evidence type="ECO:0000259" key="1">
    <source>
        <dbReference type="PROSITE" id="PS50943"/>
    </source>
</evidence>
<name>A0A0D0X426_9ACTN</name>
<keyword evidence="2" id="KW-0238">DNA-binding</keyword>
<dbReference type="InterPro" id="IPR010982">
    <property type="entry name" value="Lambda_DNA-bd_dom_sf"/>
</dbReference>
<dbReference type="GeneID" id="301304353"/>
<dbReference type="Pfam" id="PF19054">
    <property type="entry name" value="DUF5753"/>
    <property type="match status" value="1"/>
</dbReference>
<protein>
    <submittedName>
        <fullName evidence="2">DNA-binding protein</fullName>
    </submittedName>
</protein>
<dbReference type="Proteomes" id="UP000032254">
    <property type="component" value="Unassembled WGS sequence"/>
</dbReference>
<proteinExistence type="predicted"/>
<keyword evidence="3" id="KW-1185">Reference proteome</keyword>
<accession>A0A0D0X426</accession>
<sequence>MESEQTADLIRTQLRRIRTAAGLNQEELGRRANYSASTISAVETGTRPLDKAYVKRMDEVLDTGGLFESLLRMAERDGQPSWFRPWLEAERNATQLRYFNPTLVPGLLQTENYARAVLRFDDTKPEAEVERQVAARLERQEILVREHPPQVIAVIDEAALRRTDAIMAEQLAHLLRMADLPHVHIHVIPADAGLHVGLSGPLALARLADGSWVGHIDNQLGGSVVNGDEGVATLLTRWEGVRGLALPRNLSGALVKEVESQHGPQ</sequence>
<dbReference type="InterPro" id="IPR043917">
    <property type="entry name" value="DUF5753"/>
</dbReference>
<organism evidence="2 3">
    <name type="scientific">Micromonospora haikouensis</name>
    <dbReference type="NCBI Taxonomy" id="686309"/>
    <lineage>
        <taxon>Bacteria</taxon>
        <taxon>Bacillati</taxon>
        <taxon>Actinomycetota</taxon>
        <taxon>Actinomycetes</taxon>
        <taxon>Micromonosporales</taxon>
        <taxon>Micromonosporaceae</taxon>
        <taxon>Micromonospora</taxon>
    </lineage>
</organism>
<dbReference type="PROSITE" id="PS50943">
    <property type="entry name" value="HTH_CROC1"/>
    <property type="match status" value="1"/>
</dbReference>
<dbReference type="SMART" id="SM00530">
    <property type="entry name" value="HTH_XRE"/>
    <property type="match status" value="1"/>
</dbReference>
<reference evidence="2 3" key="1">
    <citation type="submission" date="2015-01" db="EMBL/GenBank/DDBJ databases">
        <title>Sequencing and annotation of Micromonospora carbonacea strain JXNU-1 genome.</title>
        <authorList>
            <person name="Long Z."/>
            <person name="Huang Y."/>
            <person name="Jiang Y."/>
        </authorList>
    </citation>
    <scope>NUCLEOTIDE SEQUENCE [LARGE SCALE GENOMIC DNA]</scope>
    <source>
        <strain evidence="2 3">JXNU-1</strain>
    </source>
</reference>
<dbReference type="AlphaFoldDB" id="A0A0D0X426"/>
<dbReference type="CDD" id="cd00093">
    <property type="entry name" value="HTH_XRE"/>
    <property type="match status" value="1"/>
</dbReference>
<dbReference type="Pfam" id="PF13560">
    <property type="entry name" value="HTH_31"/>
    <property type="match status" value="1"/>
</dbReference>